<accession>A0A553QPK3</accession>
<dbReference type="AlphaFoldDB" id="A0A553QPK3"/>
<comment type="caution">
    <text evidence="1">The sequence shown here is derived from an EMBL/GenBank/DDBJ whole genome shotgun (WGS) entry which is preliminary data.</text>
</comment>
<proteinExistence type="predicted"/>
<dbReference type="Proteomes" id="UP000316079">
    <property type="component" value="Unassembled WGS sequence"/>
</dbReference>
<sequence>EKKHLQEGSCAIRRLAAVAQTQLGRESSGVYGKHDEVLMEQELSTPGSTNTQVRRSDDVISGVDQKCREVCFGFKSEITRKCSDLTCDLRLFKEQHTAFISEAEEEGHACSL</sequence>
<keyword evidence="2" id="KW-1185">Reference proteome</keyword>
<organism evidence="1 2">
    <name type="scientific">Danionella cerebrum</name>
    <dbReference type="NCBI Taxonomy" id="2873325"/>
    <lineage>
        <taxon>Eukaryota</taxon>
        <taxon>Metazoa</taxon>
        <taxon>Chordata</taxon>
        <taxon>Craniata</taxon>
        <taxon>Vertebrata</taxon>
        <taxon>Euteleostomi</taxon>
        <taxon>Actinopterygii</taxon>
        <taxon>Neopterygii</taxon>
        <taxon>Teleostei</taxon>
        <taxon>Ostariophysi</taxon>
        <taxon>Cypriniformes</taxon>
        <taxon>Danionidae</taxon>
        <taxon>Danioninae</taxon>
        <taxon>Danionella</taxon>
    </lineage>
</organism>
<dbReference type="EMBL" id="SRMA01025700">
    <property type="protein sequence ID" value="TRY91913.1"/>
    <property type="molecule type" value="Genomic_DNA"/>
</dbReference>
<reference evidence="1 2" key="1">
    <citation type="journal article" date="2019" name="Sci. Data">
        <title>Hybrid genome assembly and annotation of Danionella translucida.</title>
        <authorList>
            <person name="Kadobianskyi M."/>
            <person name="Schulze L."/>
            <person name="Schuelke M."/>
            <person name="Judkewitz B."/>
        </authorList>
    </citation>
    <scope>NUCLEOTIDE SEQUENCE [LARGE SCALE GENOMIC DNA]</scope>
    <source>
        <strain evidence="1 2">Bolton</strain>
    </source>
</reference>
<feature type="non-terminal residue" evidence="1">
    <location>
        <position position="1"/>
    </location>
</feature>
<name>A0A553QPK3_9TELE</name>
<gene>
    <name evidence="1" type="ORF">DNTS_029631</name>
</gene>
<evidence type="ECO:0000313" key="1">
    <source>
        <dbReference type="EMBL" id="TRY91913.1"/>
    </source>
</evidence>
<evidence type="ECO:0000313" key="2">
    <source>
        <dbReference type="Proteomes" id="UP000316079"/>
    </source>
</evidence>
<protein>
    <submittedName>
        <fullName evidence="1">Uncharacterized protein</fullName>
    </submittedName>
</protein>